<comment type="caution">
    <text evidence="2">The sequence shown here is derived from an EMBL/GenBank/DDBJ whole genome shotgun (WGS) entry which is preliminary data.</text>
</comment>
<evidence type="ECO:0000313" key="2">
    <source>
        <dbReference type="EMBL" id="MCI0183700.1"/>
    </source>
</evidence>
<dbReference type="Proteomes" id="UP001139263">
    <property type="component" value="Unassembled WGS sequence"/>
</dbReference>
<sequence length="181" mass="20180">MAGESPILVGFSGYKHVGKTMLIAKLMTHYTKQQVRVGAIKHDVHGFKGSPDQTDTATFAQSGAASIVVADTSGHYTLERFDQKPPSIDQCIGLLGQVDVVFIEGFKQEPFPKWVMLGEDLYSETAYREPDYLTDVMRMSEVLGFIVAKPPYAVVNQDLRVYDRNDIDAIVSVIDRLMFTK</sequence>
<dbReference type="AlphaFoldDB" id="A0A9X2ADP4"/>
<dbReference type="SUPFAM" id="SSF52540">
    <property type="entry name" value="P-loop containing nucleoside triphosphate hydrolases"/>
    <property type="match status" value="1"/>
</dbReference>
<reference evidence="2" key="1">
    <citation type="submission" date="2022-03" db="EMBL/GenBank/DDBJ databases">
        <title>Draft Genome Sequence of Firmicute Strain S0AB, a Heterotrophic Iron/Sulfur-Oxidizing Extreme Acidophile.</title>
        <authorList>
            <person name="Vergara E."/>
            <person name="Pakostova E."/>
            <person name="Johnson D.B."/>
            <person name="Holmes D.S."/>
        </authorList>
    </citation>
    <scope>NUCLEOTIDE SEQUENCE</scope>
    <source>
        <strain evidence="2">S0AB</strain>
    </source>
</reference>
<dbReference type="InterPro" id="IPR004435">
    <property type="entry name" value="MobB_dom"/>
</dbReference>
<dbReference type="RefSeq" id="WP_241714311.1">
    <property type="nucleotide sequence ID" value="NZ_JALBUF010000006.1"/>
</dbReference>
<proteinExistence type="predicted"/>
<keyword evidence="3" id="KW-1185">Reference proteome</keyword>
<dbReference type="NCBIfam" id="TIGR00176">
    <property type="entry name" value="mobB"/>
    <property type="match status" value="1"/>
</dbReference>
<organism evidence="2 3">
    <name type="scientific">Sulfoacidibacillus ferrooxidans</name>
    <dbReference type="NCBI Taxonomy" id="2005001"/>
    <lineage>
        <taxon>Bacteria</taxon>
        <taxon>Bacillati</taxon>
        <taxon>Bacillota</taxon>
        <taxon>Bacilli</taxon>
        <taxon>Bacillales</taxon>
        <taxon>Alicyclobacillaceae</taxon>
        <taxon>Sulfoacidibacillus</taxon>
    </lineage>
</organism>
<gene>
    <name evidence="2" type="ORF">MM817_01991</name>
</gene>
<dbReference type="GO" id="GO:0005525">
    <property type="term" value="F:GTP binding"/>
    <property type="evidence" value="ECO:0007669"/>
    <property type="project" value="InterPro"/>
</dbReference>
<dbReference type="PANTHER" id="PTHR40072:SF1">
    <property type="entry name" value="MOLYBDOPTERIN-GUANINE DINUCLEOTIDE BIOSYNTHESIS ADAPTER PROTEIN"/>
    <property type="match status" value="1"/>
</dbReference>
<dbReference type="Gene3D" id="3.40.50.300">
    <property type="entry name" value="P-loop containing nucleotide triphosphate hydrolases"/>
    <property type="match status" value="1"/>
</dbReference>
<dbReference type="EMBL" id="JALBUF010000006">
    <property type="protein sequence ID" value="MCI0183700.1"/>
    <property type="molecule type" value="Genomic_DNA"/>
</dbReference>
<evidence type="ECO:0000259" key="1">
    <source>
        <dbReference type="Pfam" id="PF03205"/>
    </source>
</evidence>
<name>A0A9X2ADP4_9BACL</name>
<dbReference type="GO" id="GO:0006777">
    <property type="term" value="P:Mo-molybdopterin cofactor biosynthetic process"/>
    <property type="evidence" value="ECO:0007669"/>
    <property type="project" value="InterPro"/>
</dbReference>
<evidence type="ECO:0000313" key="3">
    <source>
        <dbReference type="Proteomes" id="UP001139263"/>
    </source>
</evidence>
<protein>
    <recommendedName>
        <fullName evidence="1">Molybdopterin-guanine dinucleotide biosynthesis protein B (MobB) domain-containing protein</fullName>
    </recommendedName>
</protein>
<dbReference type="InterPro" id="IPR052539">
    <property type="entry name" value="MGD_biosynthesis_adapter"/>
</dbReference>
<dbReference type="Pfam" id="PF03205">
    <property type="entry name" value="MobB"/>
    <property type="match status" value="1"/>
</dbReference>
<accession>A0A9X2ADP4</accession>
<dbReference type="InterPro" id="IPR027417">
    <property type="entry name" value="P-loop_NTPase"/>
</dbReference>
<dbReference type="PANTHER" id="PTHR40072">
    <property type="entry name" value="MOLYBDOPTERIN-GUANINE DINUCLEOTIDE BIOSYNTHESIS ADAPTER PROTEIN-RELATED"/>
    <property type="match status" value="1"/>
</dbReference>
<feature type="domain" description="Molybdopterin-guanine dinucleotide biosynthesis protein B (MobB)" evidence="1">
    <location>
        <begin position="9"/>
        <end position="128"/>
    </location>
</feature>